<reference evidence="5" key="1">
    <citation type="submission" date="2025-08" db="UniProtKB">
        <authorList>
            <consortium name="RefSeq"/>
        </authorList>
    </citation>
    <scope>IDENTIFICATION</scope>
    <source>
        <tissue evidence="5">Entire body</tissue>
    </source>
</reference>
<feature type="region of interest" description="Disordered" evidence="1">
    <location>
        <begin position="667"/>
        <end position="711"/>
    </location>
</feature>
<feature type="region of interest" description="Disordered" evidence="1">
    <location>
        <begin position="891"/>
        <end position="977"/>
    </location>
</feature>
<dbReference type="GO" id="GO:0071944">
    <property type="term" value="C:cell periphery"/>
    <property type="evidence" value="ECO:0007669"/>
    <property type="project" value="UniProtKB-ARBA"/>
</dbReference>
<feature type="domain" description="FERM" evidence="2">
    <location>
        <begin position="126"/>
        <end position="450"/>
    </location>
</feature>
<gene>
    <name evidence="5" type="primary">LOC108738555</name>
</gene>
<dbReference type="SMART" id="SM00228">
    <property type="entry name" value="PDZ"/>
    <property type="match status" value="1"/>
</dbReference>
<dbReference type="Pfam" id="PF00373">
    <property type="entry name" value="FERM_M"/>
    <property type="match status" value="1"/>
</dbReference>
<dbReference type="InterPro" id="IPR029071">
    <property type="entry name" value="Ubiquitin-like_domsf"/>
</dbReference>
<dbReference type="InterPro" id="IPR036034">
    <property type="entry name" value="PDZ_sf"/>
</dbReference>
<dbReference type="RefSeq" id="XP_025834003.1">
    <property type="nucleotide sequence ID" value="XM_025978218.1"/>
</dbReference>
<accession>A0A7F5RDF7</accession>
<dbReference type="FunCoup" id="A0A7F5RDF7">
    <property type="interactions" value="228"/>
</dbReference>
<dbReference type="SUPFAM" id="SSF47031">
    <property type="entry name" value="Second domain of FERM"/>
    <property type="match status" value="1"/>
</dbReference>
<dbReference type="InterPro" id="IPR035963">
    <property type="entry name" value="FERM_2"/>
</dbReference>
<dbReference type="GO" id="GO:0030182">
    <property type="term" value="P:neuron differentiation"/>
    <property type="evidence" value="ECO:0007669"/>
    <property type="project" value="UniProtKB-ARBA"/>
</dbReference>
<dbReference type="Pfam" id="PF00595">
    <property type="entry name" value="PDZ"/>
    <property type="match status" value="1"/>
</dbReference>
<dbReference type="InterPro" id="IPR000299">
    <property type="entry name" value="FERM_domain"/>
</dbReference>
<protein>
    <submittedName>
        <fullName evidence="5">Uncharacterized protein LOC108738555 isoform X1</fullName>
    </submittedName>
</protein>
<dbReference type="Gene3D" id="2.30.42.10">
    <property type="match status" value="1"/>
</dbReference>
<dbReference type="Gene3D" id="1.20.80.10">
    <property type="match status" value="1"/>
</dbReference>
<dbReference type="Proteomes" id="UP000192223">
    <property type="component" value="Unplaced"/>
</dbReference>
<evidence type="ECO:0000259" key="2">
    <source>
        <dbReference type="PROSITE" id="PS50057"/>
    </source>
</evidence>
<proteinExistence type="predicted"/>
<feature type="compositionally biased region" description="Polar residues" evidence="1">
    <location>
        <begin position="946"/>
        <end position="955"/>
    </location>
</feature>
<evidence type="ECO:0000313" key="4">
    <source>
        <dbReference type="Proteomes" id="UP000192223"/>
    </source>
</evidence>
<dbReference type="PANTHER" id="PTHR46221">
    <property type="entry name" value="FERM AND PDZ DOMAIN-CONTAINING PROTEIN FAMILY MEMBER"/>
    <property type="match status" value="1"/>
</dbReference>
<dbReference type="OrthoDB" id="5859304at2759"/>
<feature type="compositionally biased region" description="Polar residues" evidence="1">
    <location>
        <begin position="603"/>
        <end position="615"/>
    </location>
</feature>
<evidence type="ECO:0000313" key="5">
    <source>
        <dbReference type="RefSeq" id="XP_025834003.1"/>
    </source>
</evidence>
<sequence length="1160" mass="128850">MGFGFVAGSEKPVVVRFVTDGGPSVNKLLPGDQILAVNGEDVKAAPREHVISLVRACSSTVTLKVCQPAEQTGIRKSTLLSASKRARLKSKPPRVRFAESVCVNGAPLFPPSAFSLSDVCVPPMANVLKVFLENGQTKSFKYDAWTTVKDVVTSLQNKLCIQATEHFSLVVEHIKSLRRNKLTLLDPNDTLARVCIAAKPGAHKLRCLFRIAFVPSSPATLAQKDLAGLDYLYAQCCNDVTQERFAPELQYDTALQLAALHIYQHSIAHNVPLSKLTIKNVDHFLSRKEFGLERFVPASLLENMKRKEVHKFLAHFLKLHSNMAGSGKPLTALQAKLHYLDLVSQLPSYGAKCFSAGPRGDSLERVILVSPKFGLSQIIGARSTVVFQPVPIANIEDIKRIQVKTDDELTRTVLVQLENDKVVTIALEERDASELVLVLRGYYHIMAGKVLPVEQEEVPRMEDLAPPYLSQHRVIPEKWSYITQNQIKAMCFAMHPIYKNINHKTNGLYNTVGRQSKPPFMTGLSLDSNMNNTLASNRNHERLKNHFVRDKSNSYDLQSVTSLEVLEGGVVEAKNEEVLRRVREMHQLVENSEKYLNEQEQYNQLNSESEWQETSVDFDSDLDGHDDAPGTLKHSDSLLLLIQGRKQAVNKQCMNAAIELLRSELNQSESDNDSIGTPNNSPVHKMSKLGGGEKQNRQQERFSFGLRSPEDVKTTKDEDLKAYLQKLKNSNADSMDSDTENLASLYDFDPDITDLTLIPPPATPDELDSALMIVNQPPTSFADSLENINRIDDKTFDLEAFLANVTVPPPTQKLTPAVELTPEEIMSFIIPPPPSLKASFENLTINNSRDYQSLPPNFEQQQSLPQQRKENGDHCPRQNVIEYATVDRKGPFSCCSRAKTSKTNELSEEEQAKETSQPPPPPRRGSEEKPPDRPPKPTTPERQRSHSLSSASFKLQNEPAPTLPPRTENSQAPPHLFLPPKKPPLPPIPPLEVLRSRILASAESKNNSERRTACIGSPHLQRNKHCYSDLEISLGLKEERAAVSTPTSPFLGRGSQLTIVPISSPESPKILQSNGLHSPKIGNGNVCMKERERDRGETIVQNGCTSTNGSLLNKTDVAMTSLLDRINQIANQCNAAQVHGGGKMMCEDKFQVSALTFQTS</sequence>
<dbReference type="Gene3D" id="3.10.20.90">
    <property type="entry name" value="Phosphatidylinositol 3-kinase Catalytic Subunit, Chain A, domain 1"/>
    <property type="match status" value="1"/>
</dbReference>
<dbReference type="PROSITE" id="PS50106">
    <property type="entry name" value="PDZ"/>
    <property type="match status" value="1"/>
</dbReference>
<dbReference type="InParanoid" id="A0A7F5RDF7"/>
<name>A0A7F5RDF7_AGRPL</name>
<feature type="compositionally biased region" description="Polar residues" evidence="1">
    <location>
        <begin position="667"/>
        <end position="682"/>
    </location>
</feature>
<dbReference type="PROSITE" id="PS50057">
    <property type="entry name" value="FERM_3"/>
    <property type="match status" value="1"/>
</dbReference>
<dbReference type="InterPro" id="IPR019749">
    <property type="entry name" value="Band_41_domain"/>
</dbReference>
<dbReference type="GO" id="GO:0009887">
    <property type="term" value="P:animal organ morphogenesis"/>
    <property type="evidence" value="ECO:0007669"/>
    <property type="project" value="UniProtKB-ARBA"/>
</dbReference>
<dbReference type="Pfam" id="PF21989">
    <property type="entry name" value="RA_2"/>
    <property type="match status" value="1"/>
</dbReference>
<dbReference type="PANTHER" id="PTHR46221:SF3">
    <property type="entry name" value="FERM AND PDZ DOMAIN-CONTAINING PROTEIN 4"/>
    <property type="match status" value="1"/>
</dbReference>
<dbReference type="CDD" id="cd14473">
    <property type="entry name" value="FERM_B-lobe"/>
    <property type="match status" value="1"/>
</dbReference>
<feature type="region of interest" description="Disordered" evidence="1">
    <location>
        <begin position="848"/>
        <end position="876"/>
    </location>
</feature>
<evidence type="ECO:0000256" key="1">
    <source>
        <dbReference type="SAM" id="MobiDB-lite"/>
    </source>
</evidence>
<feature type="compositionally biased region" description="Polar residues" evidence="1">
    <location>
        <begin position="848"/>
        <end position="866"/>
    </location>
</feature>
<keyword evidence="4" id="KW-1185">Reference proteome</keyword>
<dbReference type="InterPro" id="IPR001478">
    <property type="entry name" value="PDZ"/>
</dbReference>
<organism evidence="4 5">
    <name type="scientific">Agrilus planipennis</name>
    <name type="common">Emerald ash borer</name>
    <name type="synonym">Agrilus marcopoli</name>
    <dbReference type="NCBI Taxonomy" id="224129"/>
    <lineage>
        <taxon>Eukaryota</taxon>
        <taxon>Metazoa</taxon>
        <taxon>Ecdysozoa</taxon>
        <taxon>Arthropoda</taxon>
        <taxon>Hexapoda</taxon>
        <taxon>Insecta</taxon>
        <taxon>Pterygota</taxon>
        <taxon>Neoptera</taxon>
        <taxon>Endopterygota</taxon>
        <taxon>Coleoptera</taxon>
        <taxon>Polyphaga</taxon>
        <taxon>Elateriformia</taxon>
        <taxon>Buprestoidea</taxon>
        <taxon>Buprestidae</taxon>
        <taxon>Agrilinae</taxon>
        <taxon>Agrilus</taxon>
    </lineage>
</organism>
<dbReference type="InterPro" id="IPR019748">
    <property type="entry name" value="FERM_central"/>
</dbReference>
<dbReference type="InterPro" id="IPR014352">
    <property type="entry name" value="FERM/acyl-CoA-bd_prot_sf"/>
</dbReference>
<feature type="region of interest" description="Disordered" evidence="1">
    <location>
        <begin position="603"/>
        <end position="630"/>
    </location>
</feature>
<dbReference type="AlphaFoldDB" id="A0A7F5RDF7"/>
<evidence type="ECO:0000259" key="3">
    <source>
        <dbReference type="PROSITE" id="PS50106"/>
    </source>
</evidence>
<feature type="compositionally biased region" description="Basic and acidic residues" evidence="1">
    <location>
        <begin position="924"/>
        <end position="944"/>
    </location>
</feature>
<feature type="domain" description="PDZ" evidence="3">
    <location>
        <begin position="1"/>
        <end position="69"/>
    </location>
</feature>
<dbReference type="CDD" id="cd17088">
    <property type="entry name" value="FERM_F1_FRMPD1_like"/>
    <property type="match status" value="1"/>
</dbReference>
<feature type="compositionally biased region" description="Basic and acidic residues" evidence="1">
    <location>
        <begin position="867"/>
        <end position="876"/>
    </location>
</feature>
<dbReference type="SUPFAM" id="SSF50156">
    <property type="entry name" value="PDZ domain-like"/>
    <property type="match status" value="1"/>
</dbReference>
<dbReference type="CDD" id="cd06769">
    <property type="entry name" value="PDZ_FRMPD1_3_4-like"/>
    <property type="match status" value="1"/>
</dbReference>
<dbReference type="KEGG" id="apln:108738555"/>
<dbReference type="SMART" id="SM00295">
    <property type="entry name" value="B41"/>
    <property type="match status" value="1"/>
</dbReference>
<dbReference type="SUPFAM" id="SSF54236">
    <property type="entry name" value="Ubiquitin-like"/>
    <property type="match status" value="1"/>
</dbReference>
<dbReference type="GeneID" id="108738555"/>